<dbReference type="Gene3D" id="3.40.50.300">
    <property type="entry name" value="P-loop containing nucleotide triphosphate hydrolases"/>
    <property type="match status" value="1"/>
</dbReference>
<dbReference type="InterPro" id="IPR017871">
    <property type="entry name" value="ABC_transporter-like_CS"/>
</dbReference>
<evidence type="ECO:0000256" key="7">
    <source>
        <dbReference type="ARBA" id="ARBA00023136"/>
    </source>
</evidence>
<dbReference type="InterPro" id="IPR003439">
    <property type="entry name" value="ABC_transporter-like_ATP-bd"/>
</dbReference>
<protein>
    <submittedName>
        <fullName evidence="9">Peroxisomal long-chain fatty acid import protein</fullName>
    </submittedName>
</protein>
<keyword evidence="10" id="KW-1185">Reference proteome</keyword>
<dbReference type="CDD" id="cd03223">
    <property type="entry name" value="ABCD_peroxisomal_ALDP"/>
    <property type="match status" value="1"/>
</dbReference>
<dbReference type="InterPro" id="IPR027417">
    <property type="entry name" value="P-loop_NTPase"/>
</dbReference>
<dbReference type="GO" id="GO:0016887">
    <property type="term" value="F:ATP hydrolysis activity"/>
    <property type="evidence" value="ECO:0007669"/>
    <property type="project" value="InterPro"/>
</dbReference>
<evidence type="ECO:0000256" key="1">
    <source>
        <dbReference type="ARBA" id="ARBA00008575"/>
    </source>
</evidence>
<name>A0AAX4PA00_9CHLO</name>
<evidence type="ECO:0000256" key="4">
    <source>
        <dbReference type="ARBA" id="ARBA00022741"/>
    </source>
</evidence>
<sequence length="706" mass="78711">MAGGAVAGFLLDRVQKELRVNKLSKQQKRFVVTSLLLCVPAGTYAVKKTLRKVRKEQKRIWGVVTETDSPSKAGAGKGSAKGGKGKKKVAVDAVFFERLCKILKVCVPSLFSKEMLLVLTQGGLLVTRSLLTDLIAEQEGACGSALINQQPRTFMVHMMRFSLVAIPASVVNSGLKMFQKFIEVRFRERLGVYLHGKYLENRCYYQASTQVDLPNIDQRLTEDVENFAVAISELYNHTLKPFLDVVLFTRSLSQVMGYKTQATLYGYFFLVALTLKAISPPLSLMHAQESGLSGNLRGAHHRLVSKTEEIAYNDPPAAMTEQLLLNKHLRSLLKYSSLTSFQKFLQQIADQYLVKYGASTVALSVYALGTLVWAKEGGDGTQTQTRAKDYIRSMRLLQNTSKSTGDLILVYKRIAKLAGHTSRVAELLEEIENMKESKNRETNFYGRKGLPEVCLEPGRSAELRILTPKEEREGMRLELEGVTICAPDGTTLVKDLHMELGHKKDSVLITGPNGSGKSSLIRCLAGLWPHAKGKITRPSHNKIFFLSQRPYLVSGSLRDQLLYPHPSQKLIAGSSRRDKDLAKMASKNSPFLRDRDLKDALAKVELGYLLERYNLDSKVNWEETLSGGEKQRVAMARLLCHKPKYAVLDECTSAVSADGEEKLYQILVDSGISFLSIAHRPGVRKYHARRLDFDGSLKGSGWSMVE</sequence>
<dbReference type="GO" id="GO:0005524">
    <property type="term" value="F:ATP binding"/>
    <property type="evidence" value="ECO:0007669"/>
    <property type="project" value="UniProtKB-KW"/>
</dbReference>
<dbReference type="PROSITE" id="PS50893">
    <property type="entry name" value="ABC_TRANSPORTER_2"/>
    <property type="match status" value="1"/>
</dbReference>
<dbReference type="GO" id="GO:0005778">
    <property type="term" value="C:peroxisomal membrane"/>
    <property type="evidence" value="ECO:0007669"/>
    <property type="project" value="TreeGrafter"/>
</dbReference>
<proteinExistence type="inferred from homology"/>
<dbReference type="InterPro" id="IPR003593">
    <property type="entry name" value="AAA+_ATPase"/>
</dbReference>
<evidence type="ECO:0000259" key="8">
    <source>
        <dbReference type="PROSITE" id="PS50893"/>
    </source>
</evidence>
<accession>A0AAX4PA00</accession>
<gene>
    <name evidence="9" type="ORF">HKI87_07g47470</name>
</gene>
<dbReference type="PANTHER" id="PTHR11384:SF67">
    <property type="entry name" value="ATP-BINDING CASSETTE SUB-FAMILY D MEMBER 1"/>
    <property type="match status" value="1"/>
</dbReference>
<keyword evidence="2" id="KW-0813">Transport</keyword>
<keyword evidence="3" id="KW-0812">Transmembrane</keyword>
<dbReference type="GO" id="GO:0005324">
    <property type="term" value="F:long-chain fatty acid transmembrane transporter activity"/>
    <property type="evidence" value="ECO:0007669"/>
    <property type="project" value="TreeGrafter"/>
</dbReference>
<dbReference type="SMART" id="SM00382">
    <property type="entry name" value="AAA"/>
    <property type="match status" value="1"/>
</dbReference>
<dbReference type="Pfam" id="PF00005">
    <property type="entry name" value="ABC_tran"/>
    <property type="match status" value="1"/>
</dbReference>
<keyword evidence="4" id="KW-0547">Nucleotide-binding</keyword>
<evidence type="ECO:0000256" key="2">
    <source>
        <dbReference type="ARBA" id="ARBA00022448"/>
    </source>
</evidence>
<dbReference type="PROSITE" id="PS00211">
    <property type="entry name" value="ABC_TRANSPORTER_1"/>
    <property type="match status" value="1"/>
</dbReference>
<dbReference type="GO" id="GO:0140359">
    <property type="term" value="F:ABC-type transporter activity"/>
    <property type="evidence" value="ECO:0007669"/>
    <property type="project" value="InterPro"/>
</dbReference>
<dbReference type="Pfam" id="PF06472">
    <property type="entry name" value="ABC_membrane_2"/>
    <property type="match status" value="1"/>
</dbReference>
<dbReference type="SUPFAM" id="SSF52540">
    <property type="entry name" value="P-loop containing nucleoside triphosphate hydrolases"/>
    <property type="match status" value="1"/>
</dbReference>
<evidence type="ECO:0000256" key="5">
    <source>
        <dbReference type="ARBA" id="ARBA00022840"/>
    </source>
</evidence>
<evidence type="ECO:0000313" key="9">
    <source>
        <dbReference type="EMBL" id="WZN63202.1"/>
    </source>
</evidence>
<evidence type="ECO:0000256" key="6">
    <source>
        <dbReference type="ARBA" id="ARBA00022989"/>
    </source>
</evidence>
<dbReference type="EMBL" id="CP151507">
    <property type="protein sequence ID" value="WZN63202.1"/>
    <property type="molecule type" value="Genomic_DNA"/>
</dbReference>
<dbReference type="Proteomes" id="UP001472866">
    <property type="component" value="Chromosome 07"/>
</dbReference>
<dbReference type="InterPro" id="IPR011527">
    <property type="entry name" value="ABC1_TM_dom"/>
</dbReference>
<keyword evidence="7" id="KW-0472">Membrane</keyword>
<dbReference type="AlphaFoldDB" id="A0AAX4PA00"/>
<reference evidence="9 10" key="1">
    <citation type="submission" date="2024-03" db="EMBL/GenBank/DDBJ databases">
        <title>Complete genome sequence of the green alga Chloropicon roscoffensis RCC1871.</title>
        <authorList>
            <person name="Lemieux C."/>
            <person name="Pombert J.-F."/>
            <person name="Otis C."/>
            <person name="Turmel M."/>
        </authorList>
    </citation>
    <scope>NUCLEOTIDE SEQUENCE [LARGE SCALE GENOMIC DNA]</scope>
    <source>
        <strain evidence="9 10">RCC1871</strain>
    </source>
</reference>
<keyword evidence="6" id="KW-1133">Transmembrane helix</keyword>
<dbReference type="PANTHER" id="PTHR11384">
    <property type="entry name" value="ATP-BINDING CASSETTE, SUB-FAMILY D MEMBER"/>
    <property type="match status" value="1"/>
</dbReference>
<dbReference type="GO" id="GO:0007031">
    <property type="term" value="P:peroxisome organization"/>
    <property type="evidence" value="ECO:0007669"/>
    <property type="project" value="TreeGrafter"/>
</dbReference>
<evidence type="ECO:0000256" key="3">
    <source>
        <dbReference type="ARBA" id="ARBA00022692"/>
    </source>
</evidence>
<comment type="similarity">
    <text evidence="1">Belongs to the ABC transporter superfamily. ABCD family. Peroxisomal fatty acyl CoA transporter (TC 3.A.1.203) subfamily.</text>
</comment>
<dbReference type="InterPro" id="IPR050835">
    <property type="entry name" value="ABC_transporter_sub-D"/>
</dbReference>
<dbReference type="GO" id="GO:0042760">
    <property type="term" value="P:very long-chain fatty acid catabolic process"/>
    <property type="evidence" value="ECO:0007669"/>
    <property type="project" value="TreeGrafter"/>
</dbReference>
<organism evidence="9 10">
    <name type="scientific">Chloropicon roscoffensis</name>
    <dbReference type="NCBI Taxonomy" id="1461544"/>
    <lineage>
        <taxon>Eukaryota</taxon>
        <taxon>Viridiplantae</taxon>
        <taxon>Chlorophyta</taxon>
        <taxon>Chloropicophyceae</taxon>
        <taxon>Chloropicales</taxon>
        <taxon>Chloropicaceae</taxon>
        <taxon>Chloropicon</taxon>
    </lineage>
</organism>
<evidence type="ECO:0000313" key="10">
    <source>
        <dbReference type="Proteomes" id="UP001472866"/>
    </source>
</evidence>
<dbReference type="GO" id="GO:0006635">
    <property type="term" value="P:fatty acid beta-oxidation"/>
    <property type="evidence" value="ECO:0007669"/>
    <property type="project" value="TreeGrafter"/>
</dbReference>
<feature type="domain" description="ABC transporter" evidence="8">
    <location>
        <begin position="477"/>
        <end position="706"/>
    </location>
</feature>
<dbReference type="GO" id="GO:0015910">
    <property type="term" value="P:long-chain fatty acid import into peroxisome"/>
    <property type="evidence" value="ECO:0007669"/>
    <property type="project" value="TreeGrafter"/>
</dbReference>
<keyword evidence="5" id="KW-0067">ATP-binding</keyword>